<reference evidence="1" key="2">
    <citation type="journal article" date="2024" name="Plant">
        <title>Genomic evolution and insights into agronomic trait innovations of Sesamum species.</title>
        <authorList>
            <person name="Miao H."/>
            <person name="Wang L."/>
            <person name="Qu L."/>
            <person name="Liu H."/>
            <person name="Sun Y."/>
            <person name="Le M."/>
            <person name="Wang Q."/>
            <person name="Wei S."/>
            <person name="Zheng Y."/>
            <person name="Lin W."/>
            <person name="Duan Y."/>
            <person name="Cao H."/>
            <person name="Xiong S."/>
            <person name="Wang X."/>
            <person name="Wei L."/>
            <person name="Li C."/>
            <person name="Ma Q."/>
            <person name="Ju M."/>
            <person name="Zhao R."/>
            <person name="Li G."/>
            <person name="Mu C."/>
            <person name="Tian Q."/>
            <person name="Mei H."/>
            <person name="Zhang T."/>
            <person name="Gao T."/>
            <person name="Zhang H."/>
        </authorList>
    </citation>
    <scope>NUCLEOTIDE SEQUENCE</scope>
    <source>
        <strain evidence="1">G02</strain>
    </source>
</reference>
<organism evidence="1">
    <name type="scientific">Sesamum radiatum</name>
    <name type="common">Black benniseed</name>
    <dbReference type="NCBI Taxonomy" id="300843"/>
    <lineage>
        <taxon>Eukaryota</taxon>
        <taxon>Viridiplantae</taxon>
        <taxon>Streptophyta</taxon>
        <taxon>Embryophyta</taxon>
        <taxon>Tracheophyta</taxon>
        <taxon>Spermatophyta</taxon>
        <taxon>Magnoliopsida</taxon>
        <taxon>eudicotyledons</taxon>
        <taxon>Gunneridae</taxon>
        <taxon>Pentapetalae</taxon>
        <taxon>asterids</taxon>
        <taxon>lamiids</taxon>
        <taxon>Lamiales</taxon>
        <taxon>Pedaliaceae</taxon>
        <taxon>Sesamum</taxon>
    </lineage>
</organism>
<gene>
    <name evidence="1" type="ORF">Sradi_3855100</name>
</gene>
<protein>
    <submittedName>
        <fullName evidence="1">Uncharacterized protein</fullName>
    </submittedName>
</protein>
<reference evidence="1" key="1">
    <citation type="submission" date="2020-06" db="EMBL/GenBank/DDBJ databases">
        <authorList>
            <person name="Li T."/>
            <person name="Hu X."/>
            <person name="Zhang T."/>
            <person name="Song X."/>
            <person name="Zhang H."/>
            <person name="Dai N."/>
            <person name="Sheng W."/>
            <person name="Hou X."/>
            <person name="Wei L."/>
        </authorList>
    </citation>
    <scope>NUCLEOTIDE SEQUENCE</scope>
    <source>
        <strain evidence="1">G02</strain>
        <tissue evidence="1">Leaf</tissue>
    </source>
</reference>
<evidence type="ECO:0000313" key="1">
    <source>
        <dbReference type="EMBL" id="KAL0361706.1"/>
    </source>
</evidence>
<comment type="caution">
    <text evidence="1">The sequence shown here is derived from an EMBL/GenBank/DDBJ whole genome shotgun (WGS) entry which is preliminary data.</text>
</comment>
<proteinExistence type="predicted"/>
<dbReference type="AlphaFoldDB" id="A0AAW2Q1M2"/>
<name>A0AAW2Q1M2_SESRA</name>
<dbReference type="EMBL" id="JACGWJ010000016">
    <property type="protein sequence ID" value="KAL0361706.1"/>
    <property type="molecule type" value="Genomic_DNA"/>
</dbReference>
<accession>A0AAW2Q1M2</accession>
<sequence>MPLCASATFLNRGTTAGKDEGVKQRGCSQWNDGMVLAVERWDGAGPKVRWGWHLLGTEDEEGNLDTRGG</sequence>